<dbReference type="EMBL" id="CP144752">
    <property type="protein sequence ID" value="WVZ88654.1"/>
    <property type="molecule type" value="Genomic_DNA"/>
</dbReference>
<keyword evidence="2" id="KW-1185">Reference proteome</keyword>
<organism evidence="1 2">
    <name type="scientific">Paspalum notatum var. saurae</name>
    <dbReference type="NCBI Taxonomy" id="547442"/>
    <lineage>
        <taxon>Eukaryota</taxon>
        <taxon>Viridiplantae</taxon>
        <taxon>Streptophyta</taxon>
        <taxon>Embryophyta</taxon>
        <taxon>Tracheophyta</taxon>
        <taxon>Spermatophyta</taxon>
        <taxon>Magnoliopsida</taxon>
        <taxon>Liliopsida</taxon>
        <taxon>Poales</taxon>
        <taxon>Poaceae</taxon>
        <taxon>PACMAD clade</taxon>
        <taxon>Panicoideae</taxon>
        <taxon>Andropogonodae</taxon>
        <taxon>Paspaleae</taxon>
        <taxon>Paspalinae</taxon>
        <taxon>Paspalum</taxon>
    </lineage>
</organism>
<gene>
    <name evidence="1" type="ORF">U9M48_035148</name>
</gene>
<proteinExistence type="predicted"/>
<protein>
    <submittedName>
        <fullName evidence="1">Uncharacterized protein</fullName>
    </submittedName>
</protein>
<dbReference type="AlphaFoldDB" id="A0AAQ3UC05"/>
<evidence type="ECO:0000313" key="1">
    <source>
        <dbReference type="EMBL" id="WVZ88654.1"/>
    </source>
</evidence>
<reference evidence="1 2" key="1">
    <citation type="submission" date="2024-02" db="EMBL/GenBank/DDBJ databases">
        <title>High-quality chromosome-scale genome assembly of Pensacola bahiagrass (Paspalum notatum Flugge var. saurae).</title>
        <authorList>
            <person name="Vega J.M."/>
            <person name="Podio M."/>
            <person name="Orjuela J."/>
            <person name="Siena L.A."/>
            <person name="Pessino S.C."/>
            <person name="Combes M.C."/>
            <person name="Mariac C."/>
            <person name="Albertini E."/>
            <person name="Pupilli F."/>
            <person name="Ortiz J.P.A."/>
            <person name="Leblanc O."/>
        </authorList>
    </citation>
    <scope>NUCLEOTIDE SEQUENCE [LARGE SCALE GENOMIC DNA]</scope>
    <source>
        <strain evidence="1">R1</strain>
        <tissue evidence="1">Leaf</tissue>
    </source>
</reference>
<evidence type="ECO:0000313" key="2">
    <source>
        <dbReference type="Proteomes" id="UP001341281"/>
    </source>
</evidence>
<dbReference type="Proteomes" id="UP001341281">
    <property type="component" value="Chromosome 08"/>
</dbReference>
<name>A0AAQ3UC05_PASNO</name>
<sequence>MASTASSTMARLYQQLSFDICKTQEDDRSKRLRNQSQTSSDLFCGYIDYDYVYIDYGYYISINN</sequence>
<accession>A0AAQ3UC05</accession>